<feature type="compositionally biased region" description="Polar residues" evidence="4">
    <location>
        <begin position="525"/>
        <end position="541"/>
    </location>
</feature>
<feature type="region of interest" description="Disordered" evidence="4">
    <location>
        <begin position="2433"/>
        <end position="2457"/>
    </location>
</feature>
<feature type="region of interest" description="Disordered" evidence="4">
    <location>
        <begin position="2330"/>
        <end position="2370"/>
    </location>
</feature>
<keyword evidence="1 3" id="KW-1015">Disulfide bond</keyword>
<feature type="compositionally biased region" description="Acidic residues" evidence="4">
    <location>
        <begin position="112"/>
        <end position="140"/>
    </location>
</feature>
<feature type="compositionally biased region" description="Polar residues" evidence="4">
    <location>
        <begin position="2754"/>
        <end position="2763"/>
    </location>
</feature>
<dbReference type="PROSITE" id="PS50041">
    <property type="entry name" value="C_TYPE_LECTIN_2"/>
    <property type="match status" value="2"/>
</dbReference>
<dbReference type="STRING" id="139723.A0A182MLA0"/>
<dbReference type="CDD" id="cd00041">
    <property type="entry name" value="CUB"/>
    <property type="match status" value="3"/>
</dbReference>
<feature type="region of interest" description="Disordered" evidence="4">
    <location>
        <begin position="2668"/>
        <end position="2788"/>
    </location>
</feature>
<feature type="compositionally biased region" description="Low complexity" evidence="4">
    <location>
        <begin position="2670"/>
        <end position="2688"/>
    </location>
</feature>
<feature type="region of interest" description="Disordered" evidence="4">
    <location>
        <begin position="2482"/>
        <end position="2537"/>
    </location>
</feature>
<feature type="compositionally biased region" description="Polar residues" evidence="4">
    <location>
        <begin position="2248"/>
        <end position="2265"/>
    </location>
</feature>
<feature type="domain" description="CUB" evidence="6">
    <location>
        <begin position="972"/>
        <end position="1045"/>
    </location>
</feature>
<feature type="region of interest" description="Disordered" evidence="4">
    <location>
        <begin position="2944"/>
        <end position="2986"/>
    </location>
</feature>
<feature type="compositionally biased region" description="Basic residues" evidence="4">
    <location>
        <begin position="373"/>
        <end position="383"/>
    </location>
</feature>
<evidence type="ECO:0000256" key="2">
    <source>
        <dbReference type="PROSITE-ProRule" id="PRU00059"/>
    </source>
</evidence>
<feature type="compositionally biased region" description="Low complexity" evidence="4">
    <location>
        <begin position="3085"/>
        <end position="3097"/>
    </location>
</feature>
<dbReference type="InterPro" id="IPR001304">
    <property type="entry name" value="C-type_lectin-like"/>
</dbReference>
<feature type="region of interest" description="Disordered" evidence="4">
    <location>
        <begin position="1070"/>
        <end position="1100"/>
    </location>
</feature>
<feature type="region of interest" description="Disordered" evidence="4">
    <location>
        <begin position="2623"/>
        <end position="2644"/>
    </location>
</feature>
<sequence>MKRVVLTRVVVVLVVLLFTCRSVLGARPPSANVASPNGAYPGMQLLSESVHDEQPAADDRNPILVLTKDGGSTKDASPLHDGMVDPNPLSLESLLVPRESLVYPEREGLTTAEEEEEEEEAEEDALEDEEEEKEEEEAQEEEIRQWDGGENRRNFPTFYVRPNHSSGTKMAQGEELRRHTNPCGSSILEHLKSSEHVVPVRRGPEEEDTNFYIDVKHDLLETSTGIVPRVIYRVEARRSPGTEIRDFYIESLIGDPYSSFEESTARPIGQFRSRTVDADGRQENAYKQSPGEVDNIPRSTWIDDLEIDWLHHAYATQQQQHHKQRVIFGEPFPAYLDAGSDHDSARSDDDEDDDNILDESSFEFEETGMTPKRPSHARRSGKRCPRNVWKHDGMLEEQVTINWSVPGTQANGASYNNSSSISSSGGVENQSKTIYFRILYRTMTSYVIYELIYTMVLLRECSLYLRQSQGRIASTSLPSGYQDCSLTFPSRPTGHPDELPGLLVQLTRLNTPCRGGGYLRFMPNPHQQDTGTGDAGGNSNHFNHHDDEHSSARGDHQTISLCGKLEELSASERAFHFQSHHNTTLWLHNSPLFSLQYRLVDYCYNMTLREQNGTVQLRPGDGPLDCYFRIHLPYGYRVALQLLTNEWQQGHHNTGALNDSNGASVRQETIELGTGDTDLGNQQFLAPIRCSSANGMLVEVYEDGEHQWASCINSSTEKTRYTLTSSGNNIVVKVSKLQQPIFDQTGIDNIRDSSDPSTESSSSSASLPAPSVSGMRGNGSATLLFEYRAKPIESITSRCAFGWIATTQFCISSIERRLTWQEAEAECNRLGGHLMSIRSSEDQQLTDQLLFNSPAYKDDNAYWIGASDLIVESDFRWNDKFAFTYSNWFPGWAHQENYNRQPNDDGLSGQDCVEIRRHFQIATSSGQTTPTVSPLTLSYMWNDRNCDARNYFLCERMMDEELPERLWNESECNITVTLSAERSKATIWSPGFPQQYPDSVDCYTLIQAPLGYRVVLDFEEMVLENEPLCSYDYLQLVEPDVTGPYVPSKSAKDFSSTVLFRFRNSRHSGRYNVQHRRKSTKSGQNAPGSGDATGDSENRSDINFNVPSIVLQPSDARYTSSLPLPELSLGSVPRKICGDWSSKLKLLRYVTTGPSLGLHFVSDYSNNYGGYKARISMENVTSECHDERFKAYNNSCYLIISYPDVDWTTAQQICRGIGAQLASISTTDEQRFITSNIRNSIDYTPRSLYWVGGEITVNGNLEWVDGVKLLFEGWLPGQRPEKSDTSKIPACLGLQWKVSPTPMISSGLHWTAQKCSMIGGYVCKKPRPRLDETMVKNQTLSGTEGHLLSPGYPNPYPAQTDFWIRIVAPEHRRIIIQFQKLDLEHQDECLYDYISIQNYPILPNARGGYSGSSGENSYTASLPEYFHSNGSTGKLRLEHAAVKEHSLTQTGGSTVESKKTFPFLDGFSGRDNHTQSSARYQRRIRYVSSSSGAEYATSDQDNTAEREVVNVHPVTLLSDPLQYQFNELTPSFLPYVRWCGTHDSNMARFNFISTGNEAIVRFHSDFSISGTGFSATWSTVDMTGCPLQTITSKEGSIRSPNYPYFLLNNIDCTYVIQAPFGRRVWLEFLLTDLIQDATLLVDIADGPFEPFADESHLNDGVFVSKGERLVVRLKTGAAPRGNGFHAIFKTLAHVNEQRFITLSNKTTGMLYSLNYPEVMPYDVDYTQHLIAPLGEVILLELYGVGFSQHGCHQTGFIEIYDNYTDSNGTLWHLCEHHSTSKPTNGDSETIKIGGVEHHYSAHGAAKLRQPVASSHTTLTKPAPIYITSYLNTIHIRQRNANGTGIRLNATVRLQEDAGYKMKLISNTDEWVESCKPNPCQYGGKCITAGHKRGICQCYGHFTGRFCGLNICELEPCFFGKCELTPTSFKCNCQPGFVGVRCDQRQKPCAENPCESRGECFEKNGGFFCRCHAWWEGPRCEKRMMHIPYKPLSERMLQEPFWLGLITVFVVLAVIGLVWCAKRHFPEKIEKLLADDTQLNRSTFPPHHLNTALREQLQATAGTVSSSNATTPASHRTIFGRLGIRKPSILSLSSPQQVGGATARTFSLDDLLRPPPRRTPSPRKKRNNSTPTKKNVNEKKQILQQLVSPAQNATTKQVSLGELIQLSETRLKANYAESEAGMKETTFSENSLSVTSMVRQISDPKLEKKVTFARLLSKVSAEMSSGSEDLANGTKHSSALSLPNEVPQRANSVPPSPCTNEIRSPHSTSSNQGSDSLSSSELALHDFGLRSSNRRTRPKVSSADSILAMFKNFAASSSALNTLPSSIIISPSSTPTASSPQDDVPGDDDSSTSSNHTPVSYSSGGTSDSPVFYRQSTIEVPVLDALSAHKSSTNTTTSSSSSASSAQLHPPTILLEIPSNGINNKCLSPIREMPTPIPSPALTPIMPRPQRMRTPQSIHDESMSVTFNSGYEDYHKPHQLSIEIRPPDESDRGEYSSSTTLSSSQSDSTVDGPAGLGVPMISIDIHPPTPEHKSPERPRDLIIPELVIQQPSPTKERTTVVIIPGSPPPQRANHTFDASILSSNGSRQQQQKRFLKQWEKPTSLDLPFEPPMITITCNSNEVVSDADVPSPAHPIGSKSSKTNGAGGLGPPVGMCYLSPFSMCIRGDRAPSESNLSSSGYSSMASPGPSRCGSNNPLFPNESDEPGSGPTGPGGYSGFHSLINNRRQSSNVRKRSADNGNGTGVGSTNTGQTTGIGQHQPSSFRLRSDSETLSDEPLLESNDEGIGTDHLDEKIEEGEIRSAKELELYLGKELIQTGQDILSQENLSMSQLQLPAIVIQSDAGYEKPSPVSSRSDSPLSERNASMERFSPMFYGKKDQHLPFTDSDGLYDFPSSDGKGGTGSTITTAHRKCVGRRKDRRVARTGLVAIQSPSKSTSVLLEIPGSKENVSQHNSGGKFVGTTQTTRKSPKRRVHRQPLASSSSSTESLTSMREYAIRSCKDQAGATHVTITKDSSEICNNGDNKGEEISSNQIIPKPPPTEDMRKPPYKIRRLKAIGNQIRFLRRLERSIHRKEQPSQPSDEDMNESSSMKDSPKMSSPLIRFKQSQIDEEDESEEDDSKSKYYSNALNKQQQQQLQQQQLLLPSESNAANSNTRQHCKISRQRRVPSHDCYATKPWSEAECKLLGGEVNSD</sequence>
<feature type="domain" description="EGF-like" evidence="7">
    <location>
        <begin position="1912"/>
        <end position="1942"/>
    </location>
</feature>
<reference evidence="9" key="2">
    <citation type="submission" date="2020-05" db="UniProtKB">
        <authorList>
            <consortium name="EnsemblMetazoa"/>
        </authorList>
    </citation>
    <scope>IDENTIFICATION</scope>
    <source>
        <strain evidence="9">A-37</strain>
    </source>
</reference>
<feature type="region of interest" description="Disordered" evidence="4">
    <location>
        <begin position="3015"/>
        <end position="3043"/>
    </location>
</feature>
<dbReference type="SMART" id="SM00042">
    <property type="entry name" value="CUB"/>
    <property type="match status" value="3"/>
</dbReference>
<dbReference type="InterPro" id="IPR016186">
    <property type="entry name" value="C-type_lectin-like/link_sf"/>
</dbReference>
<dbReference type="PROSITE" id="PS50026">
    <property type="entry name" value="EGF_3"/>
    <property type="match status" value="3"/>
</dbReference>
<protein>
    <recommendedName>
        <fullName evidence="11">Cubilin</fullName>
    </recommendedName>
</protein>
<feature type="compositionally biased region" description="Acidic residues" evidence="4">
    <location>
        <begin position="3106"/>
        <end position="3116"/>
    </location>
</feature>
<dbReference type="Pfam" id="PF00059">
    <property type="entry name" value="Lectin_C"/>
    <property type="match status" value="2"/>
</dbReference>
<feature type="compositionally biased region" description="Polar residues" evidence="4">
    <location>
        <begin position="3015"/>
        <end position="3031"/>
    </location>
</feature>
<dbReference type="InterPro" id="IPR000859">
    <property type="entry name" value="CUB_dom"/>
</dbReference>
<feature type="region of interest" description="Disordered" evidence="4">
    <location>
        <begin position="337"/>
        <end position="383"/>
    </location>
</feature>
<dbReference type="Pfam" id="PF00431">
    <property type="entry name" value="CUB"/>
    <property type="match status" value="3"/>
</dbReference>
<feature type="compositionally biased region" description="Acidic residues" evidence="4">
    <location>
        <begin position="2770"/>
        <end position="2781"/>
    </location>
</feature>
<feature type="region of interest" description="Disordered" evidence="4">
    <location>
        <begin position="103"/>
        <end position="173"/>
    </location>
</feature>
<feature type="compositionally biased region" description="Low complexity" evidence="4">
    <location>
        <begin position="3129"/>
        <end position="3141"/>
    </location>
</feature>
<dbReference type="SMART" id="SM00034">
    <property type="entry name" value="CLECT"/>
    <property type="match status" value="2"/>
</dbReference>
<feature type="compositionally biased region" description="Basic residues" evidence="4">
    <location>
        <begin position="3154"/>
        <end position="3164"/>
    </location>
</feature>
<dbReference type="SMART" id="SM00181">
    <property type="entry name" value="EGF"/>
    <property type="match status" value="3"/>
</dbReference>
<feature type="disulfide bond" evidence="3">
    <location>
        <begin position="1897"/>
        <end position="1906"/>
    </location>
</feature>
<dbReference type="PANTHER" id="PTHR24255">
    <property type="entry name" value="COMPLEMENT COMPONENT 1, S SUBCOMPONENT-RELATED"/>
    <property type="match status" value="1"/>
</dbReference>
<evidence type="ECO:0008006" key="11">
    <source>
        <dbReference type="Google" id="ProtNLM"/>
    </source>
</evidence>
<feature type="chain" id="PRO_5008128564" description="Cubilin" evidence="5">
    <location>
        <begin position="26"/>
        <end position="3190"/>
    </location>
</feature>
<feature type="compositionally biased region" description="Basic residues" evidence="4">
    <location>
        <begin position="1070"/>
        <end position="1080"/>
    </location>
</feature>
<feature type="region of interest" description="Disordered" evidence="4">
    <location>
        <begin position="2103"/>
        <end position="2138"/>
    </location>
</feature>
<evidence type="ECO:0000256" key="4">
    <source>
        <dbReference type="SAM" id="MobiDB-lite"/>
    </source>
</evidence>
<organism evidence="9 10">
    <name type="scientific">Anopheles culicifacies</name>
    <dbReference type="NCBI Taxonomy" id="139723"/>
    <lineage>
        <taxon>Eukaryota</taxon>
        <taxon>Metazoa</taxon>
        <taxon>Ecdysozoa</taxon>
        <taxon>Arthropoda</taxon>
        <taxon>Hexapoda</taxon>
        <taxon>Insecta</taxon>
        <taxon>Pterygota</taxon>
        <taxon>Neoptera</taxon>
        <taxon>Endopterygota</taxon>
        <taxon>Diptera</taxon>
        <taxon>Nematocera</taxon>
        <taxon>Culicoidea</taxon>
        <taxon>Culicidae</taxon>
        <taxon>Anophelinae</taxon>
        <taxon>Anopheles</taxon>
        <taxon>culicifacies species complex</taxon>
    </lineage>
</organism>
<feature type="signal peptide" evidence="5">
    <location>
        <begin position="1"/>
        <end position="25"/>
    </location>
</feature>
<dbReference type="SUPFAM" id="SSF56436">
    <property type="entry name" value="C-type lectin-like"/>
    <property type="match status" value="2"/>
</dbReference>
<feature type="region of interest" description="Disordered" evidence="4">
    <location>
        <begin position="523"/>
        <end position="556"/>
    </location>
</feature>
<feature type="disulfide bond" evidence="3">
    <location>
        <begin position="1970"/>
        <end position="1979"/>
    </location>
</feature>
<evidence type="ECO:0000313" key="9">
    <source>
        <dbReference type="EnsemblMetazoa" id="ACUA021008-PA"/>
    </source>
</evidence>
<evidence type="ECO:0000256" key="3">
    <source>
        <dbReference type="PROSITE-ProRule" id="PRU00076"/>
    </source>
</evidence>
<feature type="compositionally biased region" description="Low complexity" evidence="4">
    <location>
        <begin position="755"/>
        <end position="773"/>
    </location>
</feature>
<feature type="disulfide bond" evidence="3">
    <location>
        <begin position="1932"/>
        <end position="1941"/>
    </location>
</feature>
<dbReference type="GO" id="GO:0004252">
    <property type="term" value="F:serine-type endopeptidase activity"/>
    <property type="evidence" value="ECO:0007669"/>
    <property type="project" value="TreeGrafter"/>
</dbReference>
<feature type="compositionally biased region" description="Basic and acidic residues" evidence="4">
    <location>
        <begin position="2528"/>
        <end position="2537"/>
    </location>
</feature>
<dbReference type="GO" id="GO:0005615">
    <property type="term" value="C:extracellular space"/>
    <property type="evidence" value="ECO:0007669"/>
    <property type="project" value="TreeGrafter"/>
</dbReference>
<dbReference type="InterPro" id="IPR035914">
    <property type="entry name" value="Sperma_CUB_dom_sf"/>
</dbReference>
<dbReference type="SUPFAM" id="SSF49854">
    <property type="entry name" value="Spermadhesin, CUB domain"/>
    <property type="match status" value="4"/>
</dbReference>
<dbReference type="Gene3D" id="2.60.120.290">
    <property type="entry name" value="Spermadhesin, CUB domain"/>
    <property type="match status" value="5"/>
</dbReference>
<dbReference type="Gene3D" id="2.10.25.10">
    <property type="entry name" value="Laminin"/>
    <property type="match status" value="3"/>
</dbReference>
<proteinExistence type="predicted"/>
<dbReference type="CDD" id="cd00037">
    <property type="entry name" value="CLECT"/>
    <property type="match status" value="2"/>
</dbReference>
<keyword evidence="3" id="KW-0245">EGF-like domain</keyword>
<dbReference type="PANTHER" id="PTHR24255:SF31">
    <property type="entry name" value="CUBILIN-LIKE PROTEIN"/>
    <property type="match status" value="1"/>
</dbReference>
<feature type="compositionally biased region" description="Low complexity" evidence="4">
    <location>
        <begin position="2495"/>
        <end position="2508"/>
    </location>
</feature>
<comment type="caution">
    <text evidence="3">Lacks conserved residue(s) required for the propagation of feature annotation.</text>
</comment>
<evidence type="ECO:0000313" key="10">
    <source>
        <dbReference type="Proteomes" id="UP000075883"/>
    </source>
</evidence>
<feature type="domain" description="C-type lectin" evidence="8">
    <location>
        <begin position="806"/>
        <end position="955"/>
    </location>
</feature>
<feature type="compositionally biased region" description="Polar residues" evidence="4">
    <location>
        <begin position="3143"/>
        <end position="3153"/>
    </location>
</feature>
<keyword evidence="10" id="KW-1185">Reference proteome</keyword>
<dbReference type="VEuPathDB" id="VectorBase:ACUA021008"/>
<reference evidence="10" key="1">
    <citation type="submission" date="2013-09" db="EMBL/GenBank/DDBJ databases">
        <title>The Genome Sequence of Anopheles culicifacies species A.</title>
        <authorList>
            <consortium name="The Broad Institute Genomics Platform"/>
            <person name="Neafsey D.E."/>
            <person name="Besansky N."/>
            <person name="Howell P."/>
            <person name="Walton C."/>
            <person name="Young S.K."/>
            <person name="Zeng Q."/>
            <person name="Gargeya S."/>
            <person name="Fitzgerald M."/>
            <person name="Haas B."/>
            <person name="Abouelleil A."/>
            <person name="Allen A.W."/>
            <person name="Alvarado L."/>
            <person name="Arachchi H.M."/>
            <person name="Berlin A.M."/>
            <person name="Chapman S.B."/>
            <person name="Gainer-Dewar J."/>
            <person name="Goldberg J."/>
            <person name="Griggs A."/>
            <person name="Gujja S."/>
            <person name="Hansen M."/>
            <person name="Howarth C."/>
            <person name="Imamovic A."/>
            <person name="Ireland A."/>
            <person name="Larimer J."/>
            <person name="McCowan C."/>
            <person name="Murphy C."/>
            <person name="Pearson M."/>
            <person name="Poon T.W."/>
            <person name="Priest M."/>
            <person name="Roberts A."/>
            <person name="Saif S."/>
            <person name="Shea T."/>
            <person name="Sisk P."/>
            <person name="Sykes S."/>
            <person name="Wortman J."/>
            <person name="Nusbaum C."/>
            <person name="Birren B."/>
        </authorList>
    </citation>
    <scope>NUCLEOTIDE SEQUENCE [LARGE SCALE GENOMIC DNA]</scope>
    <source>
        <strain evidence="10">A-37</strain>
    </source>
</reference>
<feature type="domain" description="CUB" evidence="6">
    <location>
        <begin position="1336"/>
        <end position="1445"/>
    </location>
</feature>
<feature type="domain" description="EGF-like" evidence="7">
    <location>
        <begin position="1944"/>
        <end position="1980"/>
    </location>
</feature>
<feature type="compositionally biased region" description="Low complexity" evidence="4">
    <location>
        <begin position="2266"/>
        <end position="2278"/>
    </location>
</feature>
<name>A0A182MLA0_9DIPT</name>
<dbReference type="CDD" id="cd00054">
    <property type="entry name" value="EGF_CA"/>
    <property type="match status" value="2"/>
</dbReference>
<feature type="region of interest" description="Disordered" evidence="4">
    <location>
        <begin position="746"/>
        <end position="774"/>
    </location>
</feature>
<feature type="compositionally biased region" description="Low complexity" evidence="4">
    <location>
        <begin position="2330"/>
        <end position="2339"/>
    </location>
</feature>
<feature type="region of interest" description="Disordered" evidence="4">
    <location>
        <begin position="3065"/>
        <end position="3169"/>
    </location>
</feature>
<dbReference type="Proteomes" id="UP000075883">
    <property type="component" value="Unassembled WGS sequence"/>
</dbReference>
<feature type="compositionally biased region" description="Basic and acidic residues" evidence="4">
    <location>
        <begin position="2484"/>
        <end position="2493"/>
    </location>
</feature>
<feature type="compositionally biased region" description="Acidic residues" evidence="4">
    <location>
        <begin position="348"/>
        <end position="366"/>
    </location>
</feature>
<dbReference type="PROSITE" id="PS01186">
    <property type="entry name" value="EGF_2"/>
    <property type="match status" value="1"/>
</dbReference>
<feature type="compositionally biased region" description="Polar residues" evidence="4">
    <location>
        <begin position="2720"/>
        <end position="2729"/>
    </location>
</feature>
<feature type="domain" description="CUB" evidence="6">
    <location>
        <begin position="1585"/>
        <end position="1691"/>
    </location>
</feature>
<feature type="region of interest" description="Disordered" evidence="4">
    <location>
        <begin position="2222"/>
        <end position="2278"/>
    </location>
</feature>
<dbReference type="PROSITE" id="PS01180">
    <property type="entry name" value="CUB"/>
    <property type="match status" value="3"/>
</dbReference>
<feature type="compositionally biased region" description="Low complexity" evidence="4">
    <location>
        <begin position="2388"/>
        <end position="2405"/>
    </location>
</feature>
<evidence type="ECO:0000256" key="5">
    <source>
        <dbReference type="SAM" id="SignalP"/>
    </source>
</evidence>
<feature type="compositionally biased region" description="Polar residues" evidence="4">
    <location>
        <begin position="2945"/>
        <end position="2964"/>
    </location>
</feature>
<feature type="compositionally biased region" description="Basic and acidic residues" evidence="4">
    <location>
        <begin position="543"/>
        <end position="556"/>
    </location>
</feature>
<dbReference type="InterPro" id="IPR016187">
    <property type="entry name" value="CTDL_fold"/>
</dbReference>
<accession>A0A182MLA0</accession>
<dbReference type="EMBL" id="AXCM01003483">
    <property type="status" value="NOT_ANNOTATED_CDS"/>
    <property type="molecule type" value="Genomic_DNA"/>
</dbReference>
<evidence type="ECO:0000256" key="1">
    <source>
        <dbReference type="ARBA" id="ARBA00023157"/>
    </source>
</evidence>
<dbReference type="EnsemblMetazoa" id="ACUA021008-RA">
    <property type="protein sequence ID" value="ACUA021008-PA"/>
    <property type="gene ID" value="ACUA021008"/>
</dbReference>
<evidence type="ECO:0000259" key="7">
    <source>
        <dbReference type="PROSITE" id="PS50026"/>
    </source>
</evidence>
<evidence type="ECO:0000259" key="8">
    <source>
        <dbReference type="PROSITE" id="PS50041"/>
    </source>
</evidence>
<feature type="compositionally biased region" description="Basic and acidic residues" evidence="4">
    <location>
        <begin position="141"/>
        <end position="153"/>
    </location>
</feature>
<dbReference type="SUPFAM" id="SSF57196">
    <property type="entry name" value="EGF/Laminin"/>
    <property type="match status" value="1"/>
</dbReference>
<dbReference type="PROSITE" id="PS00022">
    <property type="entry name" value="EGF_1"/>
    <property type="match status" value="3"/>
</dbReference>
<dbReference type="Gene3D" id="3.10.100.10">
    <property type="entry name" value="Mannose-Binding Protein A, subunit A"/>
    <property type="match status" value="2"/>
</dbReference>
<keyword evidence="5" id="KW-0732">Signal</keyword>
<feature type="region of interest" description="Disordered" evidence="4">
    <location>
        <begin position="2388"/>
        <end position="2407"/>
    </location>
</feature>
<evidence type="ECO:0000259" key="6">
    <source>
        <dbReference type="PROSITE" id="PS01180"/>
    </source>
</evidence>
<feature type="compositionally biased region" description="Low complexity" evidence="4">
    <location>
        <begin position="2744"/>
        <end position="2753"/>
    </location>
</feature>
<feature type="compositionally biased region" description="Polar residues" evidence="4">
    <location>
        <begin position="2350"/>
        <end position="2370"/>
    </location>
</feature>
<feature type="domain" description="EGF-like" evidence="7">
    <location>
        <begin position="1870"/>
        <end position="1907"/>
    </location>
</feature>
<dbReference type="InterPro" id="IPR000742">
    <property type="entry name" value="EGF"/>
</dbReference>
<feature type="domain" description="C-type lectin" evidence="8">
    <location>
        <begin position="1192"/>
        <end position="1324"/>
    </location>
</feature>
<feature type="disulfide bond" evidence="2">
    <location>
        <begin position="1585"/>
        <end position="1612"/>
    </location>
</feature>